<reference evidence="3" key="2">
    <citation type="submission" date="2023-03" db="EMBL/GenBank/DDBJ databases">
        <title>Complete genome sequences of 52 Bacillus and Priestia strains isolated from West-African fermentations and 26 reference strains from the DSMZ collection.</title>
        <authorList>
            <person name="Wiedenbein E.S."/>
            <person name="Canoy T.S."/>
            <person name="Hui Y."/>
            <person name="Parkouda C."/>
            <person name="Dawende C."/>
            <person name="Ametefe E."/>
            <person name="Jespersen L."/>
            <person name="Nielsen D.S."/>
        </authorList>
    </citation>
    <scope>NUCLEOTIDE SEQUENCE</scope>
    <source>
        <strain evidence="3">PRO56</strain>
    </source>
</reference>
<dbReference type="SUPFAM" id="SSF53448">
    <property type="entry name" value="Nucleotide-diphospho-sugar transferases"/>
    <property type="match status" value="1"/>
</dbReference>
<evidence type="ECO:0000313" key="4">
    <source>
        <dbReference type="Proteomes" id="UP000032247"/>
    </source>
</evidence>
<gene>
    <name evidence="3" type="primary">yfnE</name>
    <name evidence="3" type="ORF">P5633_20360</name>
    <name evidence="2" type="ORF">SC09_Contig25orf00217</name>
</gene>
<evidence type="ECO:0000313" key="2">
    <source>
        <dbReference type="EMBL" id="KIU10477.1"/>
    </source>
</evidence>
<dbReference type="InterPro" id="IPR029044">
    <property type="entry name" value="Nucleotide-diphossugar_trans"/>
</dbReference>
<accession>A0A0D1KW66</accession>
<dbReference type="Gene3D" id="3.90.550.10">
    <property type="entry name" value="Spore Coat Polysaccharide Biosynthesis Protein SpsA, Chain A"/>
    <property type="match status" value="1"/>
</dbReference>
<dbReference type="PANTHER" id="PTHR43685:SF3">
    <property type="entry name" value="SLR2126 PROTEIN"/>
    <property type="match status" value="1"/>
</dbReference>
<name>A0A0D1KW66_BACIU</name>
<dbReference type="AlphaFoldDB" id="A0A0D1KW66"/>
<dbReference type="RefSeq" id="WP_043857945.1">
    <property type="nucleotide sequence ID" value="NZ_CP029461.1"/>
</dbReference>
<dbReference type="STRING" id="483913.AN935_03840"/>
<sequence>MKASVIIPAYNSKERLYNSLLSLNQQECDEEFEVIVADNGSEDGTLSMLESFQADFPLIFTRIKENRGIAYGRNQALRNARGDILIFHDSDMLAAKDLVAKHIKAHENEENLVVCGLFWKRIYSFYYERFEEEHKEQLAKLTGEMPKKDKQKLLEEADIKNGSFLDKSFDLDTDFIDVLKKILDEYGDDLKGYHMPWRFFITNNSSVKRKHVVDLGLFDEGIVRYGFEDYDLGIRLHQAGLTFRLRRDIVSVHQEHPSNCKSVDDIRANITYMCDKYNNIRSLDVHLAFNGPFPPDMTNRIMADIQKLLESQKYDMLLNLFLELLHVVKERNIDPDWRKKSPRVTAKSFDLQTVRKLLPKAKKKLGVNDFANALYALVNDLLHVDLRSLDVV</sequence>
<dbReference type="PANTHER" id="PTHR43685">
    <property type="entry name" value="GLYCOSYLTRANSFERASE"/>
    <property type="match status" value="1"/>
</dbReference>
<dbReference type="CDD" id="cd00761">
    <property type="entry name" value="Glyco_tranf_GTA_type"/>
    <property type="match status" value="1"/>
</dbReference>
<dbReference type="EMBL" id="CP120576">
    <property type="protein sequence ID" value="WEY84576.1"/>
    <property type="molecule type" value="Genomic_DNA"/>
</dbReference>
<proteinExistence type="predicted"/>
<evidence type="ECO:0000313" key="3">
    <source>
        <dbReference type="EMBL" id="WEY84576.1"/>
    </source>
</evidence>
<dbReference type="Pfam" id="PF00535">
    <property type="entry name" value="Glycos_transf_2"/>
    <property type="match status" value="1"/>
</dbReference>
<organism evidence="2 4">
    <name type="scientific">Bacillus subtilis</name>
    <dbReference type="NCBI Taxonomy" id="1423"/>
    <lineage>
        <taxon>Bacteria</taxon>
        <taxon>Bacillati</taxon>
        <taxon>Bacillota</taxon>
        <taxon>Bacilli</taxon>
        <taxon>Bacillales</taxon>
        <taxon>Bacillaceae</taxon>
        <taxon>Bacillus</taxon>
    </lineage>
</organism>
<evidence type="ECO:0000259" key="1">
    <source>
        <dbReference type="Pfam" id="PF00535"/>
    </source>
</evidence>
<reference evidence="2 4" key="1">
    <citation type="submission" date="2014-12" db="EMBL/GenBank/DDBJ databases">
        <title>Comparative genome analysis of Bacillus coagulans HM-08, Clostridium butyricum HM-68, Bacillus subtilis HM-66 and Bacillus licheniformis BL-09.</title>
        <authorList>
            <person name="Zhang H."/>
        </authorList>
    </citation>
    <scope>NUCLEOTIDE SEQUENCE [LARGE SCALE GENOMIC DNA]</scope>
    <source>
        <strain evidence="2 4">HM-66</strain>
    </source>
</reference>
<dbReference type="GO" id="GO:0016740">
    <property type="term" value="F:transferase activity"/>
    <property type="evidence" value="ECO:0007669"/>
    <property type="project" value="UniProtKB-KW"/>
</dbReference>
<keyword evidence="2" id="KW-0808">Transferase</keyword>
<dbReference type="InterPro" id="IPR050834">
    <property type="entry name" value="Glycosyltransf_2"/>
</dbReference>
<dbReference type="InterPro" id="IPR001173">
    <property type="entry name" value="Glyco_trans_2-like"/>
</dbReference>
<protein>
    <submittedName>
        <fullName evidence="2 3">Glycosyltransferase</fullName>
    </submittedName>
</protein>
<feature type="domain" description="Glycosyltransferase 2-like" evidence="1">
    <location>
        <begin position="4"/>
        <end position="139"/>
    </location>
</feature>
<dbReference type="Proteomes" id="UP001214898">
    <property type="component" value="Chromosome"/>
</dbReference>
<dbReference type="Proteomes" id="UP000032247">
    <property type="component" value="Unassembled WGS sequence"/>
</dbReference>
<dbReference type="PATRIC" id="fig|1423.173.peg.2587"/>
<dbReference type="EMBL" id="JXBC01000004">
    <property type="protein sequence ID" value="KIU10477.1"/>
    <property type="molecule type" value="Genomic_DNA"/>
</dbReference>